<organism evidence="2 3">
    <name type="scientific">Ulvibacter antarcticus</name>
    <dbReference type="NCBI Taxonomy" id="442714"/>
    <lineage>
        <taxon>Bacteria</taxon>
        <taxon>Pseudomonadati</taxon>
        <taxon>Bacteroidota</taxon>
        <taxon>Flavobacteriia</taxon>
        <taxon>Flavobacteriales</taxon>
        <taxon>Flavobacteriaceae</taxon>
        <taxon>Ulvibacter</taxon>
    </lineage>
</organism>
<dbReference type="Proteomes" id="UP000271339">
    <property type="component" value="Unassembled WGS sequence"/>
</dbReference>
<accession>A0A3L9YBC2</accession>
<keyword evidence="1" id="KW-1133">Transmembrane helix</keyword>
<dbReference type="EMBL" id="REFC01000017">
    <property type="protein sequence ID" value="RMA56640.1"/>
    <property type="molecule type" value="Genomic_DNA"/>
</dbReference>
<protein>
    <submittedName>
        <fullName evidence="2">Uncharacterized protein</fullName>
    </submittedName>
</protein>
<keyword evidence="1" id="KW-0812">Transmembrane</keyword>
<sequence length="172" mass="20281">MTNKSTKTNTKSHQTDRKKNLRIGVLISILLITTPFLFYLYTYAPVDSKEWDTIFGTISARKFNNVQMYMHALFTKVTFLLLTGIWFLTSRNWWKYAILIPLTMFLFQLIGVLSYELDYIDNFDFWYSLPIILPILAFLIYISYRISKNNPDSSDLMSEVDKEIKKILSDDL</sequence>
<feature type="transmembrane region" description="Helical" evidence="1">
    <location>
        <begin position="21"/>
        <end position="41"/>
    </location>
</feature>
<evidence type="ECO:0000313" key="3">
    <source>
        <dbReference type="Proteomes" id="UP000271339"/>
    </source>
</evidence>
<feature type="transmembrane region" description="Helical" evidence="1">
    <location>
        <begin position="96"/>
        <end position="113"/>
    </location>
</feature>
<evidence type="ECO:0000313" key="2">
    <source>
        <dbReference type="EMBL" id="RMA56640.1"/>
    </source>
</evidence>
<feature type="transmembrane region" description="Helical" evidence="1">
    <location>
        <begin position="68"/>
        <end position="89"/>
    </location>
</feature>
<gene>
    <name evidence="2" type="ORF">BXY75_3343</name>
</gene>
<feature type="transmembrane region" description="Helical" evidence="1">
    <location>
        <begin position="125"/>
        <end position="144"/>
    </location>
</feature>
<comment type="caution">
    <text evidence="2">The sequence shown here is derived from an EMBL/GenBank/DDBJ whole genome shotgun (WGS) entry which is preliminary data.</text>
</comment>
<evidence type="ECO:0000256" key="1">
    <source>
        <dbReference type="SAM" id="Phobius"/>
    </source>
</evidence>
<reference evidence="2 3" key="1">
    <citation type="submission" date="2018-10" db="EMBL/GenBank/DDBJ databases">
        <title>Genomic Encyclopedia of Archaeal and Bacterial Type Strains, Phase II (KMG-II): from individual species to whole genera.</title>
        <authorList>
            <person name="Goeker M."/>
        </authorList>
    </citation>
    <scope>NUCLEOTIDE SEQUENCE [LARGE SCALE GENOMIC DNA]</scope>
    <source>
        <strain evidence="2 3">DSM 23424</strain>
    </source>
</reference>
<name>A0A3L9YBC2_9FLAO</name>
<keyword evidence="1" id="KW-0472">Membrane</keyword>
<dbReference type="AlphaFoldDB" id="A0A3L9YBC2"/>
<proteinExistence type="predicted"/>
<keyword evidence="3" id="KW-1185">Reference proteome</keyword>